<gene>
    <name evidence="1" type="ORF">Sviol_44080</name>
</gene>
<sequence length="104" mass="11201">MIFVLLANHAADICPLANATTRDLILKTAPQIPSLAQSAGVELVAGPFVNREHTVVMVVQSDTAENVDRFLSDSHLVQWNSISVLPSLTMEEGLSQIQAATTIF</sequence>
<dbReference type="RefSeq" id="WP_189959334.1">
    <property type="nucleotide sequence ID" value="NZ_BMUA01000001.1"/>
</dbReference>
<comment type="caution">
    <text evidence="1">The sequence shown here is derived from an EMBL/GenBank/DDBJ whole genome shotgun (WGS) entry which is preliminary data.</text>
</comment>
<evidence type="ECO:0000313" key="2">
    <source>
        <dbReference type="Proteomes" id="UP001050808"/>
    </source>
</evidence>
<accession>A0ABQ3QRT7</accession>
<evidence type="ECO:0000313" key="1">
    <source>
        <dbReference type="EMBL" id="GHI40000.1"/>
    </source>
</evidence>
<organism evidence="1 2">
    <name type="scientific">Streptomyces violascens</name>
    <dbReference type="NCBI Taxonomy" id="67381"/>
    <lineage>
        <taxon>Bacteria</taxon>
        <taxon>Bacillati</taxon>
        <taxon>Actinomycetota</taxon>
        <taxon>Actinomycetes</taxon>
        <taxon>Kitasatosporales</taxon>
        <taxon>Streptomycetaceae</taxon>
        <taxon>Streptomyces</taxon>
    </lineage>
</organism>
<reference evidence="1" key="1">
    <citation type="submission" date="2024-05" db="EMBL/GenBank/DDBJ databases">
        <title>Whole genome shotgun sequence of Streptomyces violascens NBRC 12920.</title>
        <authorList>
            <person name="Komaki H."/>
            <person name="Tamura T."/>
        </authorList>
    </citation>
    <scope>NUCLEOTIDE SEQUENCE</scope>
    <source>
        <strain evidence="1">NBRC 12920</strain>
    </source>
</reference>
<protein>
    <recommendedName>
        <fullName evidence="3">Muconolactone isomerase domain-containing protein</fullName>
    </recommendedName>
</protein>
<keyword evidence="2" id="KW-1185">Reference proteome</keyword>
<dbReference type="EMBL" id="BNDY01000017">
    <property type="protein sequence ID" value="GHI40000.1"/>
    <property type="molecule type" value="Genomic_DNA"/>
</dbReference>
<evidence type="ECO:0008006" key="3">
    <source>
        <dbReference type="Google" id="ProtNLM"/>
    </source>
</evidence>
<dbReference type="Proteomes" id="UP001050808">
    <property type="component" value="Unassembled WGS sequence"/>
</dbReference>
<name>A0ABQ3QRT7_9ACTN</name>
<proteinExistence type="predicted"/>